<feature type="region of interest" description="Disordered" evidence="1">
    <location>
        <begin position="1"/>
        <end position="69"/>
    </location>
</feature>
<feature type="compositionally biased region" description="Low complexity" evidence="1">
    <location>
        <begin position="59"/>
        <end position="69"/>
    </location>
</feature>
<feature type="compositionally biased region" description="Low complexity" evidence="1">
    <location>
        <begin position="184"/>
        <end position="213"/>
    </location>
</feature>
<reference evidence="3" key="1">
    <citation type="journal article" date="2023" name="Mol. Phylogenet. Evol.">
        <title>Genome-scale phylogeny and comparative genomics of the fungal order Sordariales.</title>
        <authorList>
            <person name="Hensen N."/>
            <person name="Bonometti L."/>
            <person name="Westerberg I."/>
            <person name="Brannstrom I.O."/>
            <person name="Guillou S."/>
            <person name="Cros-Aarteil S."/>
            <person name="Calhoun S."/>
            <person name="Haridas S."/>
            <person name="Kuo A."/>
            <person name="Mondo S."/>
            <person name="Pangilinan J."/>
            <person name="Riley R."/>
            <person name="LaButti K."/>
            <person name="Andreopoulos B."/>
            <person name="Lipzen A."/>
            <person name="Chen C."/>
            <person name="Yan M."/>
            <person name="Daum C."/>
            <person name="Ng V."/>
            <person name="Clum A."/>
            <person name="Steindorff A."/>
            <person name="Ohm R.A."/>
            <person name="Martin F."/>
            <person name="Silar P."/>
            <person name="Natvig D.O."/>
            <person name="Lalanne C."/>
            <person name="Gautier V."/>
            <person name="Ament-Velasquez S.L."/>
            <person name="Kruys A."/>
            <person name="Hutchinson M.I."/>
            <person name="Powell A.J."/>
            <person name="Barry K."/>
            <person name="Miller A.N."/>
            <person name="Grigoriev I.V."/>
            <person name="Debuchy R."/>
            <person name="Gladieux P."/>
            <person name="Hiltunen Thoren M."/>
            <person name="Johannesson H."/>
        </authorList>
    </citation>
    <scope>NUCLEOTIDE SEQUENCE [LARGE SCALE GENOMIC DNA]</scope>
    <source>
        <strain evidence="3">CBS 284.82</strain>
    </source>
</reference>
<keyword evidence="3" id="KW-1185">Reference proteome</keyword>
<evidence type="ECO:0000256" key="1">
    <source>
        <dbReference type="SAM" id="MobiDB-lite"/>
    </source>
</evidence>
<feature type="compositionally biased region" description="Polar residues" evidence="1">
    <location>
        <begin position="22"/>
        <end position="37"/>
    </location>
</feature>
<gene>
    <name evidence="2" type="ORF">C8A01DRAFT_31621</name>
</gene>
<dbReference type="AlphaFoldDB" id="A0AAN6PNH9"/>
<accession>A0AAN6PNH9</accession>
<sequence length="253" mass="26912">MSDSYAAIGEGGSSDVDVVSDLSEQQLETPESPSNILDLSDMVTSHYPELAADDYATTPSIPESGPSPSSDYSAFFDLADLSTAGGPHDDDPGFYDDLCPSLSFNPRADWGEEPGKLEWAAVKTPAAMQLHLVPGFAPPTCTSCTCTHSSYSSLLSTDMDDMDDFMLVQDDDAFPTAPSSHFSLLPETDTNTTTTTPGWETGTTTPDTMEPLTPPYSVATTTTTTTVDSSTAVCTCASSIVAWDLLDELDRRI</sequence>
<feature type="region of interest" description="Disordered" evidence="1">
    <location>
        <begin position="178"/>
        <end position="213"/>
    </location>
</feature>
<proteinExistence type="predicted"/>
<name>A0AAN6PNH9_9PEZI</name>
<organism evidence="2 3">
    <name type="scientific">Parachaetomium inaequale</name>
    <dbReference type="NCBI Taxonomy" id="2588326"/>
    <lineage>
        <taxon>Eukaryota</taxon>
        <taxon>Fungi</taxon>
        <taxon>Dikarya</taxon>
        <taxon>Ascomycota</taxon>
        <taxon>Pezizomycotina</taxon>
        <taxon>Sordariomycetes</taxon>
        <taxon>Sordariomycetidae</taxon>
        <taxon>Sordariales</taxon>
        <taxon>Chaetomiaceae</taxon>
        <taxon>Parachaetomium</taxon>
    </lineage>
</organism>
<evidence type="ECO:0000313" key="3">
    <source>
        <dbReference type="Proteomes" id="UP001303115"/>
    </source>
</evidence>
<comment type="caution">
    <text evidence="2">The sequence shown here is derived from an EMBL/GenBank/DDBJ whole genome shotgun (WGS) entry which is preliminary data.</text>
</comment>
<dbReference type="Proteomes" id="UP001303115">
    <property type="component" value="Unassembled WGS sequence"/>
</dbReference>
<protein>
    <submittedName>
        <fullName evidence="2">Uncharacterized protein</fullName>
    </submittedName>
</protein>
<dbReference type="EMBL" id="MU854320">
    <property type="protein sequence ID" value="KAK4044304.1"/>
    <property type="molecule type" value="Genomic_DNA"/>
</dbReference>
<evidence type="ECO:0000313" key="2">
    <source>
        <dbReference type="EMBL" id="KAK4044304.1"/>
    </source>
</evidence>